<sequence>MVPQPSMLPQPPPSSSIVASYRCCHYTYSTKIDLFPTLTTACSPRSHVANRSHYQRCSCCLRPPPLTATLNLKNVATISNQPIRQIGDSYI</sequence>
<reference evidence="1 2" key="1">
    <citation type="journal article" date="2014" name="Agronomy (Basel)">
        <title>A Draft Genome Sequence for Ensete ventricosum, the Drought-Tolerant Tree Against Hunger.</title>
        <authorList>
            <person name="Harrison J."/>
            <person name="Moore K.A."/>
            <person name="Paszkiewicz K."/>
            <person name="Jones T."/>
            <person name="Grant M."/>
            <person name="Ambacheew D."/>
            <person name="Muzemil S."/>
            <person name="Studholme D.J."/>
        </authorList>
    </citation>
    <scope>NUCLEOTIDE SEQUENCE [LARGE SCALE GENOMIC DNA]</scope>
</reference>
<protein>
    <submittedName>
        <fullName evidence="1">Uncharacterized protein</fullName>
    </submittedName>
</protein>
<accession>A0A426XP39</accession>
<dbReference type="AlphaFoldDB" id="A0A426XP39"/>
<evidence type="ECO:0000313" key="1">
    <source>
        <dbReference type="EMBL" id="RRT41211.1"/>
    </source>
</evidence>
<comment type="caution">
    <text evidence="1">The sequence shown here is derived from an EMBL/GenBank/DDBJ whole genome shotgun (WGS) entry which is preliminary data.</text>
</comment>
<proteinExistence type="predicted"/>
<gene>
    <name evidence="1" type="ORF">B296_00053223</name>
</gene>
<dbReference type="Proteomes" id="UP000287651">
    <property type="component" value="Unassembled WGS sequence"/>
</dbReference>
<name>A0A426XP39_ENSVE</name>
<evidence type="ECO:0000313" key="2">
    <source>
        <dbReference type="Proteomes" id="UP000287651"/>
    </source>
</evidence>
<organism evidence="1 2">
    <name type="scientific">Ensete ventricosum</name>
    <name type="common">Abyssinian banana</name>
    <name type="synonym">Musa ensete</name>
    <dbReference type="NCBI Taxonomy" id="4639"/>
    <lineage>
        <taxon>Eukaryota</taxon>
        <taxon>Viridiplantae</taxon>
        <taxon>Streptophyta</taxon>
        <taxon>Embryophyta</taxon>
        <taxon>Tracheophyta</taxon>
        <taxon>Spermatophyta</taxon>
        <taxon>Magnoliopsida</taxon>
        <taxon>Liliopsida</taxon>
        <taxon>Zingiberales</taxon>
        <taxon>Musaceae</taxon>
        <taxon>Ensete</taxon>
    </lineage>
</organism>
<dbReference type="EMBL" id="AMZH03018763">
    <property type="protein sequence ID" value="RRT41211.1"/>
    <property type="molecule type" value="Genomic_DNA"/>
</dbReference>